<dbReference type="EMBL" id="CCYD01000810">
    <property type="protein sequence ID" value="CEG44029.1"/>
    <property type="molecule type" value="Genomic_DNA"/>
</dbReference>
<organism evidence="1 2">
    <name type="scientific">Plasmopara halstedii</name>
    <name type="common">Downy mildew of sunflower</name>
    <dbReference type="NCBI Taxonomy" id="4781"/>
    <lineage>
        <taxon>Eukaryota</taxon>
        <taxon>Sar</taxon>
        <taxon>Stramenopiles</taxon>
        <taxon>Oomycota</taxon>
        <taxon>Peronosporomycetes</taxon>
        <taxon>Peronosporales</taxon>
        <taxon>Peronosporaceae</taxon>
        <taxon>Plasmopara</taxon>
    </lineage>
</organism>
<dbReference type="RefSeq" id="XP_024580398.1">
    <property type="nucleotide sequence ID" value="XM_024730086.1"/>
</dbReference>
<name>A0A0P1ARU3_PLAHL</name>
<dbReference type="Proteomes" id="UP000054928">
    <property type="component" value="Unassembled WGS sequence"/>
</dbReference>
<sequence>MYETSLLIKNLALLLVPHNHWSSLNSVWSLRLNLPIETKLALTVLTENLHGG</sequence>
<protein>
    <submittedName>
        <fullName evidence="1">Uncharacterized protein</fullName>
    </submittedName>
</protein>
<dbReference type="GeneID" id="36409354"/>
<reference evidence="2" key="1">
    <citation type="submission" date="2014-09" db="EMBL/GenBank/DDBJ databases">
        <authorList>
            <person name="Sharma Rahul"/>
            <person name="Thines Marco"/>
        </authorList>
    </citation>
    <scope>NUCLEOTIDE SEQUENCE [LARGE SCALE GENOMIC DNA]</scope>
</reference>
<keyword evidence="2" id="KW-1185">Reference proteome</keyword>
<proteinExistence type="predicted"/>
<dbReference type="AlphaFoldDB" id="A0A0P1ARU3"/>
<evidence type="ECO:0000313" key="1">
    <source>
        <dbReference type="EMBL" id="CEG44029.1"/>
    </source>
</evidence>
<accession>A0A0P1ARU3</accession>
<evidence type="ECO:0000313" key="2">
    <source>
        <dbReference type="Proteomes" id="UP000054928"/>
    </source>
</evidence>